<sequence length="101" mass="11328">MPEFVRVMRVEELPLGEVRMAEADRTKVALCNYDGTIHALSNFCPHLTGNLGEGTLEEDLLVCPEHGWRFKVTTGRCVTIRGQSAHTFPVEIRDGWIFVGV</sequence>
<keyword evidence="2" id="KW-0479">Metal-binding</keyword>
<proteinExistence type="inferred from homology"/>
<keyword evidence="8" id="KW-0560">Oxidoreductase</keyword>
<dbReference type="AlphaFoldDB" id="A0A518AX64"/>
<dbReference type="GO" id="GO:0051213">
    <property type="term" value="F:dioxygenase activity"/>
    <property type="evidence" value="ECO:0007669"/>
    <property type="project" value="UniProtKB-KW"/>
</dbReference>
<dbReference type="InterPro" id="IPR017941">
    <property type="entry name" value="Rieske_2Fe-2S"/>
</dbReference>
<keyword evidence="3" id="KW-0408">Iron</keyword>
<evidence type="ECO:0000256" key="2">
    <source>
        <dbReference type="ARBA" id="ARBA00022723"/>
    </source>
</evidence>
<evidence type="ECO:0000256" key="3">
    <source>
        <dbReference type="ARBA" id="ARBA00023004"/>
    </source>
</evidence>
<reference evidence="8 9" key="1">
    <citation type="submission" date="2019-02" db="EMBL/GenBank/DDBJ databases">
        <title>Deep-cultivation of Planctomycetes and their phenomic and genomic characterization uncovers novel biology.</title>
        <authorList>
            <person name="Wiegand S."/>
            <person name="Jogler M."/>
            <person name="Boedeker C."/>
            <person name="Pinto D."/>
            <person name="Vollmers J."/>
            <person name="Rivas-Marin E."/>
            <person name="Kohn T."/>
            <person name="Peeters S.H."/>
            <person name="Heuer A."/>
            <person name="Rast P."/>
            <person name="Oberbeckmann S."/>
            <person name="Bunk B."/>
            <person name="Jeske O."/>
            <person name="Meyerdierks A."/>
            <person name="Storesund J.E."/>
            <person name="Kallscheuer N."/>
            <person name="Luecker S."/>
            <person name="Lage O.M."/>
            <person name="Pohl T."/>
            <person name="Merkel B.J."/>
            <person name="Hornburger P."/>
            <person name="Mueller R.-W."/>
            <person name="Bruemmer F."/>
            <person name="Labrenz M."/>
            <person name="Spormann A.M."/>
            <person name="Op den Camp H."/>
            <person name="Overmann J."/>
            <person name="Amann R."/>
            <person name="Jetten M.S.M."/>
            <person name="Mascher T."/>
            <person name="Medema M.H."/>
            <person name="Devos D.P."/>
            <person name="Kaster A.-K."/>
            <person name="Ovreas L."/>
            <person name="Rohde M."/>
            <person name="Galperin M.Y."/>
            <person name="Jogler C."/>
        </authorList>
    </citation>
    <scope>NUCLEOTIDE SEQUENCE [LARGE SCALE GENOMIC DNA]</scope>
    <source>
        <strain evidence="8 9">Pan216</strain>
    </source>
</reference>
<dbReference type="SUPFAM" id="SSF50022">
    <property type="entry name" value="ISP domain"/>
    <property type="match status" value="1"/>
</dbReference>
<dbReference type="Pfam" id="PF00355">
    <property type="entry name" value="Rieske"/>
    <property type="match status" value="1"/>
</dbReference>
<evidence type="ECO:0000256" key="5">
    <source>
        <dbReference type="ARBA" id="ARBA00034078"/>
    </source>
</evidence>
<dbReference type="OrthoDB" id="593800at2"/>
<dbReference type="GO" id="GO:0051537">
    <property type="term" value="F:2 iron, 2 sulfur cluster binding"/>
    <property type="evidence" value="ECO:0007669"/>
    <property type="project" value="UniProtKB-KW"/>
</dbReference>
<protein>
    <submittedName>
        <fullName evidence="8">3-phenylpropionate/cinnamic acid dioxygenase ferredoxin subunit</fullName>
    </submittedName>
</protein>
<evidence type="ECO:0000259" key="7">
    <source>
        <dbReference type="PROSITE" id="PS51296"/>
    </source>
</evidence>
<dbReference type="PROSITE" id="PS51296">
    <property type="entry name" value="RIESKE"/>
    <property type="match status" value="1"/>
</dbReference>
<organism evidence="8 9">
    <name type="scientific">Kolteria novifilia</name>
    <dbReference type="NCBI Taxonomy" id="2527975"/>
    <lineage>
        <taxon>Bacteria</taxon>
        <taxon>Pseudomonadati</taxon>
        <taxon>Planctomycetota</taxon>
        <taxon>Planctomycetia</taxon>
        <taxon>Kolteriales</taxon>
        <taxon>Kolteriaceae</taxon>
        <taxon>Kolteria</taxon>
    </lineage>
</organism>
<comment type="similarity">
    <text evidence="6">Belongs to the bacterial ring-hydroxylating dioxygenase ferredoxin component family.</text>
</comment>
<accession>A0A518AX64</accession>
<feature type="domain" description="Rieske" evidence="7">
    <location>
        <begin position="4"/>
        <end position="99"/>
    </location>
</feature>
<name>A0A518AX64_9BACT</name>
<dbReference type="PANTHER" id="PTHR21496">
    <property type="entry name" value="FERREDOXIN-RELATED"/>
    <property type="match status" value="1"/>
</dbReference>
<comment type="cofactor">
    <cofactor evidence="5">
        <name>[2Fe-2S] cluster</name>
        <dbReference type="ChEBI" id="CHEBI:190135"/>
    </cofactor>
</comment>
<dbReference type="RefSeq" id="WP_145253395.1">
    <property type="nucleotide sequence ID" value="NZ_CP036279.1"/>
</dbReference>
<evidence type="ECO:0000256" key="6">
    <source>
        <dbReference type="ARBA" id="ARBA00038001"/>
    </source>
</evidence>
<evidence type="ECO:0000256" key="1">
    <source>
        <dbReference type="ARBA" id="ARBA00022714"/>
    </source>
</evidence>
<gene>
    <name evidence="8" type="primary">hcaC</name>
    <name evidence="8" type="ORF">Pan216_01320</name>
</gene>
<dbReference type="GO" id="GO:0046872">
    <property type="term" value="F:metal ion binding"/>
    <property type="evidence" value="ECO:0007669"/>
    <property type="project" value="UniProtKB-KW"/>
</dbReference>
<evidence type="ECO:0000313" key="9">
    <source>
        <dbReference type="Proteomes" id="UP000317093"/>
    </source>
</evidence>
<dbReference type="PANTHER" id="PTHR21496:SF0">
    <property type="entry name" value="RIESKE DOMAIN-CONTAINING PROTEIN"/>
    <property type="match status" value="1"/>
</dbReference>
<dbReference type="Proteomes" id="UP000317093">
    <property type="component" value="Chromosome"/>
</dbReference>
<dbReference type="InterPro" id="IPR036922">
    <property type="entry name" value="Rieske_2Fe-2S_sf"/>
</dbReference>
<keyword evidence="8" id="KW-0223">Dioxygenase</keyword>
<keyword evidence="1" id="KW-0001">2Fe-2S</keyword>
<keyword evidence="9" id="KW-1185">Reference proteome</keyword>
<evidence type="ECO:0000256" key="4">
    <source>
        <dbReference type="ARBA" id="ARBA00023014"/>
    </source>
</evidence>
<evidence type="ECO:0000313" key="8">
    <source>
        <dbReference type="EMBL" id="QDU59304.1"/>
    </source>
</evidence>
<keyword evidence="4" id="KW-0411">Iron-sulfur</keyword>
<dbReference type="EMBL" id="CP036279">
    <property type="protein sequence ID" value="QDU59304.1"/>
    <property type="molecule type" value="Genomic_DNA"/>
</dbReference>
<dbReference type="KEGG" id="knv:Pan216_01320"/>
<dbReference type="Gene3D" id="2.102.10.10">
    <property type="entry name" value="Rieske [2Fe-2S] iron-sulphur domain"/>
    <property type="match status" value="1"/>
</dbReference>